<evidence type="ECO:0000313" key="2">
    <source>
        <dbReference type="EMBL" id="KAJ0217552.1"/>
    </source>
</evidence>
<gene>
    <name evidence="2" type="ORF">LSAT_V11C300106970</name>
</gene>
<reference evidence="2 3" key="1">
    <citation type="journal article" date="2017" name="Nat. Commun.">
        <title>Genome assembly with in vitro proximity ligation data and whole-genome triplication in lettuce.</title>
        <authorList>
            <person name="Reyes-Chin-Wo S."/>
            <person name="Wang Z."/>
            <person name="Yang X."/>
            <person name="Kozik A."/>
            <person name="Arikit S."/>
            <person name="Song C."/>
            <person name="Xia L."/>
            <person name="Froenicke L."/>
            <person name="Lavelle D.O."/>
            <person name="Truco M.J."/>
            <person name="Xia R."/>
            <person name="Zhu S."/>
            <person name="Xu C."/>
            <person name="Xu H."/>
            <person name="Xu X."/>
            <person name="Cox K."/>
            <person name="Korf I."/>
            <person name="Meyers B.C."/>
            <person name="Michelmore R.W."/>
        </authorList>
    </citation>
    <scope>NUCLEOTIDE SEQUENCE [LARGE SCALE GENOMIC DNA]</scope>
    <source>
        <strain evidence="3">cv. Salinas</strain>
        <tissue evidence="2">Seedlings</tissue>
    </source>
</reference>
<sequence length="263" mass="29965">MGIELLEYVNGVKEFLDVAQHTLNSNGLNLCPSANCINSRLRNIGVITAHLINIGIDKSYTWWVHHGEVEVDEEDAGPDFSVNEEFSGVREGLEDLIGHHLFNIGPTSDLFENQQPVIGNAHYVMLHEALIILCYELIDVCQYDCAILYGDNKDAIACPVCQSSRYVRNKIAHKKLRYFPLAPRLKRLYASRHTAKDMWWHKEVRKEQDGVLCHPADGKAWKHFEQLYHNFSDDPRSVRLGLASDGFNPFSNIKRPIVCGQSY</sequence>
<proteinExistence type="predicted"/>
<protein>
    <recommendedName>
        <fullName evidence="1">Transposase-associated domain-containing protein</fullName>
    </recommendedName>
</protein>
<dbReference type="EMBL" id="NBSK02000003">
    <property type="protein sequence ID" value="KAJ0217552.1"/>
    <property type="molecule type" value="Genomic_DNA"/>
</dbReference>
<dbReference type="PANTHER" id="PTHR10775">
    <property type="entry name" value="OS08G0208400 PROTEIN"/>
    <property type="match status" value="1"/>
</dbReference>
<name>A0A9R1W0M2_LACSA</name>
<evidence type="ECO:0000259" key="1">
    <source>
        <dbReference type="Pfam" id="PF13963"/>
    </source>
</evidence>
<dbReference type="Pfam" id="PF13963">
    <property type="entry name" value="Transpos_assoc"/>
    <property type="match status" value="1"/>
</dbReference>
<comment type="caution">
    <text evidence="2">The sequence shown here is derived from an EMBL/GenBank/DDBJ whole genome shotgun (WGS) entry which is preliminary data.</text>
</comment>
<organism evidence="2 3">
    <name type="scientific">Lactuca sativa</name>
    <name type="common">Garden lettuce</name>
    <dbReference type="NCBI Taxonomy" id="4236"/>
    <lineage>
        <taxon>Eukaryota</taxon>
        <taxon>Viridiplantae</taxon>
        <taxon>Streptophyta</taxon>
        <taxon>Embryophyta</taxon>
        <taxon>Tracheophyta</taxon>
        <taxon>Spermatophyta</taxon>
        <taxon>Magnoliopsida</taxon>
        <taxon>eudicotyledons</taxon>
        <taxon>Gunneridae</taxon>
        <taxon>Pentapetalae</taxon>
        <taxon>asterids</taxon>
        <taxon>campanulids</taxon>
        <taxon>Asterales</taxon>
        <taxon>Asteraceae</taxon>
        <taxon>Cichorioideae</taxon>
        <taxon>Cichorieae</taxon>
        <taxon>Lactucinae</taxon>
        <taxon>Lactuca</taxon>
    </lineage>
</organism>
<dbReference type="PANTHER" id="PTHR10775:SF181">
    <property type="entry name" value="TRANSPOSON, EN_SPM-LIKE, TRANSPOSASE-ASSOCIATED DOMAIN PROTEIN-RELATED"/>
    <property type="match status" value="1"/>
</dbReference>
<keyword evidence="3" id="KW-1185">Reference proteome</keyword>
<dbReference type="Proteomes" id="UP000235145">
    <property type="component" value="Unassembled WGS sequence"/>
</dbReference>
<dbReference type="InterPro" id="IPR004242">
    <property type="entry name" value="Transposase_21"/>
</dbReference>
<evidence type="ECO:0000313" key="3">
    <source>
        <dbReference type="Proteomes" id="UP000235145"/>
    </source>
</evidence>
<dbReference type="Pfam" id="PF02992">
    <property type="entry name" value="Transposase_21"/>
    <property type="match status" value="1"/>
</dbReference>
<dbReference type="InterPro" id="IPR029480">
    <property type="entry name" value="Transpos_assoc"/>
</dbReference>
<dbReference type="AlphaFoldDB" id="A0A9R1W0M2"/>
<accession>A0A9R1W0M2</accession>
<feature type="domain" description="Transposase-associated" evidence="1">
    <location>
        <begin position="7"/>
        <end position="68"/>
    </location>
</feature>